<dbReference type="PANTHER" id="PTHR40661:SF3">
    <property type="entry name" value="FELS-1 PROPHAGE TRANSCRIPTIONAL REGULATOR"/>
    <property type="match status" value="1"/>
</dbReference>
<dbReference type="SUPFAM" id="SSF51306">
    <property type="entry name" value="LexA/Signal peptidase"/>
    <property type="match status" value="1"/>
</dbReference>
<evidence type="ECO:0000256" key="2">
    <source>
        <dbReference type="ARBA" id="ARBA00023125"/>
    </source>
</evidence>
<dbReference type="CDD" id="cd06529">
    <property type="entry name" value="S24_LexA-like"/>
    <property type="match status" value="1"/>
</dbReference>
<dbReference type="EMBL" id="JALIDZ010000001">
    <property type="protein sequence ID" value="MCT8970704.1"/>
    <property type="molecule type" value="Genomic_DNA"/>
</dbReference>
<dbReference type="Pfam" id="PF13443">
    <property type="entry name" value="HTH_26"/>
    <property type="match status" value="1"/>
</dbReference>
<evidence type="ECO:0000256" key="3">
    <source>
        <dbReference type="ARBA" id="ARBA00023163"/>
    </source>
</evidence>
<dbReference type="InterPro" id="IPR010982">
    <property type="entry name" value="Lambda_DNA-bd_dom_sf"/>
</dbReference>
<name>A0AAW5QT97_9HYPH</name>
<protein>
    <submittedName>
        <fullName evidence="6">Helix-turn-helix transcriptional regulator</fullName>
    </submittedName>
</protein>
<dbReference type="InterPro" id="IPR015927">
    <property type="entry name" value="Peptidase_S24_S26A/B/C"/>
</dbReference>
<sequence length="213" mass="23141">MLSHRQIWSAIDALAARYSMSVSGLARRAGLDPTTFNKSKRSAPDGRLRWPNTESIAKILDATGCSIEDFMAMVGDSSADDTPYRQHAVPLIGFAQAGAGGFFDDGGFPVGAGWDEVAFPDVADEHAYALEVTGDSMLPLYRDGDVVIVSPGASVRRGDRVIVRTRGGEVMAKVLARRTTRTIELHSVNPAHEQRTLALEDIDWIARIIWASQ</sequence>
<reference evidence="6 7" key="1">
    <citation type="submission" date="2022-04" db="EMBL/GenBank/DDBJ databases">
        <authorList>
            <person name="Ye Y.-Q."/>
            <person name="Du Z.-J."/>
        </authorList>
    </citation>
    <scope>NUCLEOTIDE SEQUENCE [LARGE SCALE GENOMIC DNA]</scope>
    <source>
        <strain evidence="6 7">A6E488</strain>
    </source>
</reference>
<evidence type="ECO:0000259" key="4">
    <source>
        <dbReference type="Pfam" id="PF00717"/>
    </source>
</evidence>
<dbReference type="InterPro" id="IPR039418">
    <property type="entry name" value="LexA-like"/>
</dbReference>
<gene>
    <name evidence="6" type="ORF">MUB46_02415</name>
</gene>
<evidence type="ECO:0000256" key="1">
    <source>
        <dbReference type="ARBA" id="ARBA00023015"/>
    </source>
</evidence>
<keyword evidence="1" id="KW-0805">Transcription regulation</keyword>
<dbReference type="PANTHER" id="PTHR40661">
    <property type="match status" value="1"/>
</dbReference>
<dbReference type="Pfam" id="PF00717">
    <property type="entry name" value="Peptidase_S24"/>
    <property type="match status" value="1"/>
</dbReference>
<feature type="domain" description="Peptidase S24/S26A/S26B/S26C" evidence="4">
    <location>
        <begin position="90"/>
        <end position="209"/>
    </location>
</feature>
<dbReference type="AlphaFoldDB" id="A0AAW5QT97"/>
<evidence type="ECO:0000259" key="5">
    <source>
        <dbReference type="Pfam" id="PF13443"/>
    </source>
</evidence>
<dbReference type="InterPro" id="IPR036286">
    <property type="entry name" value="LexA/Signal_pep-like_sf"/>
</dbReference>
<dbReference type="SUPFAM" id="SSF47413">
    <property type="entry name" value="lambda repressor-like DNA-binding domains"/>
    <property type="match status" value="1"/>
</dbReference>
<dbReference type="RefSeq" id="WP_261614266.1">
    <property type="nucleotide sequence ID" value="NZ_JALIDZ010000001.1"/>
</dbReference>
<keyword evidence="7" id="KW-1185">Reference proteome</keyword>
<feature type="domain" description="HTH cro/C1-type" evidence="5">
    <location>
        <begin position="11"/>
        <end position="74"/>
    </location>
</feature>
<dbReference type="Gene3D" id="2.10.109.10">
    <property type="entry name" value="Umud Fragment, subunit A"/>
    <property type="match status" value="1"/>
</dbReference>
<evidence type="ECO:0000313" key="7">
    <source>
        <dbReference type="Proteomes" id="UP001320898"/>
    </source>
</evidence>
<dbReference type="Proteomes" id="UP001320898">
    <property type="component" value="Unassembled WGS sequence"/>
</dbReference>
<accession>A0AAW5QT97</accession>
<evidence type="ECO:0000313" key="6">
    <source>
        <dbReference type="EMBL" id="MCT8970704.1"/>
    </source>
</evidence>
<dbReference type="InterPro" id="IPR001387">
    <property type="entry name" value="Cro/C1-type_HTH"/>
</dbReference>
<proteinExistence type="predicted"/>
<keyword evidence="2" id="KW-0238">DNA-binding</keyword>
<dbReference type="GO" id="GO:0003677">
    <property type="term" value="F:DNA binding"/>
    <property type="evidence" value="ECO:0007669"/>
    <property type="project" value="UniProtKB-KW"/>
</dbReference>
<organism evidence="6 7">
    <name type="scientific">Microbaculum marinisediminis</name>
    <dbReference type="NCBI Taxonomy" id="2931392"/>
    <lineage>
        <taxon>Bacteria</taxon>
        <taxon>Pseudomonadati</taxon>
        <taxon>Pseudomonadota</taxon>
        <taxon>Alphaproteobacteria</taxon>
        <taxon>Hyphomicrobiales</taxon>
        <taxon>Tepidamorphaceae</taxon>
        <taxon>Microbaculum</taxon>
    </lineage>
</organism>
<keyword evidence="3" id="KW-0804">Transcription</keyword>
<comment type="caution">
    <text evidence="6">The sequence shown here is derived from an EMBL/GenBank/DDBJ whole genome shotgun (WGS) entry which is preliminary data.</text>
</comment>